<dbReference type="Proteomes" id="UP000006048">
    <property type="component" value="Chromosome"/>
</dbReference>
<name>I4B6X6_TURPD</name>
<feature type="signal peptide" evidence="2">
    <location>
        <begin position="1"/>
        <end position="18"/>
    </location>
</feature>
<reference evidence="3 4" key="1">
    <citation type="submission" date="2012-06" db="EMBL/GenBank/DDBJ databases">
        <title>The complete chromosome of genome of Turneriella parva DSM 21527.</title>
        <authorList>
            <consortium name="US DOE Joint Genome Institute (JGI-PGF)"/>
            <person name="Lucas S."/>
            <person name="Han J."/>
            <person name="Lapidus A."/>
            <person name="Bruce D."/>
            <person name="Goodwin L."/>
            <person name="Pitluck S."/>
            <person name="Peters L."/>
            <person name="Kyrpides N."/>
            <person name="Mavromatis K."/>
            <person name="Ivanova N."/>
            <person name="Mikhailova N."/>
            <person name="Chertkov O."/>
            <person name="Detter J.C."/>
            <person name="Tapia R."/>
            <person name="Han C."/>
            <person name="Land M."/>
            <person name="Hauser L."/>
            <person name="Markowitz V."/>
            <person name="Cheng J.-F."/>
            <person name="Hugenholtz P."/>
            <person name="Woyke T."/>
            <person name="Wu D."/>
            <person name="Gronow S."/>
            <person name="Wellnitz S."/>
            <person name="Brambilla E."/>
            <person name="Klenk H.-P."/>
            <person name="Eisen J.A."/>
        </authorList>
    </citation>
    <scope>NUCLEOTIDE SEQUENCE [LARGE SCALE GENOMIC DNA]</scope>
    <source>
        <strain evidence="4">ATCC BAA-1111 / DSM 21527 / NCTC 11395 / H</strain>
    </source>
</reference>
<accession>I4B6X6</accession>
<organism evidence="3 4">
    <name type="scientific">Turneriella parva (strain ATCC BAA-1111 / DSM 21527 / NCTC 11395 / H)</name>
    <name type="common">Leptospira parva</name>
    <dbReference type="NCBI Taxonomy" id="869212"/>
    <lineage>
        <taxon>Bacteria</taxon>
        <taxon>Pseudomonadati</taxon>
        <taxon>Spirochaetota</taxon>
        <taxon>Spirochaetia</taxon>
        <taxon>Leptospirales</taxon>
        <taxon>Leptospiraceae</taxon>
        <taxon>Turneriella</taxon>
    </lineage>
</organism>
<evidence type="ECO:0000313" key="4">
    <source>
        <dbReference type="Proteomes" id="UP000006048"/>
    </source>
</evidence>
<dbReference type="EMBL" id="CP002959">
    <property type="protein sequence ID" value="AFM13033.1"/>
    <property type="molecule type" value="Genomic_DNA"/>
</dbReference>
<keyword evidence="4" id="KW-1185">Reference proteome</keyword>
<dbReference type="HOGENOM" id="CLU_816217_0_0_12"/>
<protein>
    <recommendedName>
        <fullName evidence="5">Outer membrane protein beta-barrel domain-containing protein</fullName>
    </recommendedName>
</protein>
<evidence type="ECO:0000313" key="3">
    <source>
        <dbReference type="EMBL" id="AFM13033.1"/>
    </source>
</evidence>
<dbReference type="AlphaFoldDB" id="I4B6X6"/>
<dbReference type="KEGG" id="tpx:Turpa_2391"/>
<feature type="chain" id="PRO_5003686566" description="Outer membrane protein beta-barrel domain-containing protein" evidence="2">
    <location>
        <begin position="19"/>
        <end position="340"/>
    </location>
</feature>
<sequence length="340" mass="36898">MLKILPLAALMLALPLSAQNRAKVAAKTAPAPAKANAAPALEAAKPEAAPEAPQSAPAPLPFKERFEVFASFSQGTRLVGYTDPRYVASDKTDYLESAAMTANLEFTGKIPYRIKGSATDSVLQDVFAGTEYLRLGGQLTGWSILNSSSVSIPKTGAPLNADAVNANLNATTRPGIGFFFGFGKRDFEIDFGVTTALAFEYEGNRTRRVVDAAGNVTGATEEVPGRGLFIANAFVLPTFRMAWGSRDDLQFFISAGRETFEYQRDYVQTYFRLPMASFLKFDFGVGLFPNATLFLQPNFVFGNIMVGVRGGISLNYYESELRRVSINDALYFAISASGRF</sequence>
<evidence type="ECO:0008006" key="5">
    <source>
        <dbReference type="Google" id="ProtNLM"/>
    </source>
</evidence>
<proteinExistence type="predicted"/>
<gene>
    <name evidence="3" type="ordered locus">Turpa_2391</name>
</gene>
<feature type="region of interest" description="Disordered" evidence="1">
    <location>
        <begin position="36"/>
        <end position="57"/>
    </location>
</feature>
<keyword evidence="2" id="KW-0732">Signal</keyword>
<evidence type="ECO:0000256" key="1">
    <source>
        <dbReference type="SAM" id="MobiDB-lite"/>
    </source>
</evidence>
<dbReference type="STRING" id="869212.Turpa_2391"/>
<dbReference type="RefSeq" id="WP_014803539.1">
    <property type="nucleotide sequence ID" value="NC_018020.1"/>
</dbReference>
<evidence type="ECO:0000256" key="2">
    <source>
        <dbReference type="SAM" id="SignalP"/>
    </source>
</evidence>